<dbReference type="PANTHER" id="PTHR43007:SF1">
    <property type="entry name" value="2-PHOSPHO-L-LACTATE TRANSFERASE"/>
    <property type="match status" value="1"/>
</dbReference>
<dbReference type="EMBL" id="UINC01029654">
    <property type="protein sequence ID" value="SVB12732.1"/>
    <property type="molecule type" value="Genomic_DNA"/>
</dbReference>
<dbReference type="InterPro" id="IPR010115">
    <property type="entry name" value="FbiA/CofD"/>
</dbReference>
<feature type="non-terminal residue" evidence="3">
    <location>
        <position position="1"/>
    </location>
</feature>
<keyword evidence="1" id="KW-0808">Transferase</keyword>
<organism evidence="3">
    <name type="scientific">marine metagenome</name>
    <dbReference type="NCBI Taxonomy" id="408172"/>
    <lineage>
        <taxon>unclassified sequences</taxon>
        <taxon>metagenomes</taxon>
        <taxon>ecological metagenomes</taxon>
    </lineage>
</organism>
<dbReference type="Gene3D" id="1.10.8.240">
    <property type="entry name" value="CofD-like domain"/>
    <property type="match status" value="1"/>
</dbReference>
<dbReference type="InterPro" id="IPR038136">
    <property type="entry name" value="CofD-like_dom_sf"/>
</dbReference>
<evidence type="ECO:0000313" key="3">
    <source>
        <dbReference type="EMBL" id="SVB12732.1"/>
    </source>
</evidence>
<accession>A0A382BHH2</accession>
<evidence type="ECO:0008006" key="4">
    <source>
        <dbReference type="Google" id="ProtNLM"/>
    </source>
</evidence>
<keyword evidence="2" id="KW-0460">Magnesium</keyword>
<evidence type="ECO:0000256" key="1">
    <source>
        <dbReference type="ARBA" id="ARBA00022679"/>
    </source>
</evidence>
<sequence>VPPEELAVVVNTGDDFEHFGLHVSPDLDTLLYTLAGINNPTTGWGRDADTWSFMEALEEIGGATWFRLGDKDLALNVLRTHTLRSGTTLSKFTADMTKRWGIASRIIPMSNETVRTVIETELGPLDFQDYFVRRRCEPVAQSIQFRGASDAAPGAELQEIMTGGSLAAVIICPSNPYLSIDPILSVPGIRDALRRCGAPVVAVSPVVSGDSLKGPTAKIMNELGIICSATAIAQHYRGLINGLLIDTDDASLEADIANLGIAVKLSNIVMRSAEDRCTLAKTVVQFAGELGCRVK</sequence>
<protein>
    <recommendedName>
        <fullName evidence="4">2-phospho-L-lactate transferase</fullName>
    </recommendedName>
</protein>
<proteinExistence type="inferred from homology"/>
<name>A0A382BHH2_9ZZZZ</name>
<dbReference type="GO" id="GO:0043743">
    <property type="term" value="F:LPPG:FO 2-phospho-L-lactate transferase activity"/>
    <property type="evidence" value="ECO:0007669"/>
    <property type="project" value="InterPro"/>
</dbReference>
<dbReference type="AlphaFoldDB" id="A0A382BHH2"/>
<reference evidence="3" key="1">
    <citation type="submission" date="2018-05" db="EMBL/GenBank/DDBJ databases">
        <authorList>
            <person name="Lanie J.A."/>
            <person name="Ng W.-L."/>
            <person name="Kazmierczak K.M."/>
            <person name="Andrzejewski T.M."/>
            <person name="Davidsen T.M."/>
            <person name="Wayne K.J."/>
            <person name="Tettelin H."/>
            <person name="Glass J.I."/>
            <person name="Rusch D."/>
            <person name="Podicherti R."/>
            <person name="Tsui H.-C.T."/>
            <person name="Winkler M.E."/>
        </authorList>
    </citation>
    <scope>NUCLEOTIDE SEQUENCE</scope>
</reference>
<dbReference type="InterPro" id="IPR002882">
    <property type="entry name" value="CofD"/>
</dbReference>
<dbReference type="PANTHER" id="PTHR43007">
    <property type="entry name" value="2-PHOSPHO-L-LACTATE TRANSFERASE"/>
    <property type="match status" value="1"/>
</dbReference>
<dbReference type="Pfam" id="PF01933">
    <property type="entry name" value="CofD"/>
    <property type="match status" value="1"/>
</dbReference>
<dbReference type="HAMAP" id="MF_01257">
    <property type="entry name" value="CofD"/>
    <property type="match status" value="1"/>
</dbReference>
<evidence type="ECO:0000256" key="2">
    <source>
        <dbReference type="ARBA" id="ARBA00022842"/>
    </source>
</evidence>
<dbReference type="Gene3D" id="3.40.50.10680">
    <property type="entry name" value="CofD-like domains"/>
    <property type="match status" value="1"/>
</dbReference>
<dbReference type="SUPFAM" id="SSF142338">
    <property type="entry name" value="CofD-like"/>
    <property type="match status" value="1"/>
</dbReference>
<dbReference type="GO" id="GO:0000287">
    <property type="term" value="F:magnesium ion binding"/>
    <property type="evidence" value="ECO:0007669"/>
    <property type="project" value="InterPro"/>
</dbReference>
<gene>
    <name evidence="3" type="ORF">METZ01_LOCUS165586</name>
</gene>